<gene>
    <name evidence="6" type="ORF">MOMA_01570</name>
</gene>
<evidence type="ECO:0000313" key="7">
    <source>
        <dbReference type="Proteomes" id="UP000023795"/>
    </source>
</evidence>
<evidence type="ECO:0000259" key="5">
    <source>
        <dbReference type="SMART" id="SM00079"/>
    </source>
</evidence>
<dbReference type="SMART" id="SM00079">
    <property type="entry name" value="PBPe"/>
    <property type="match status" value="1"/>
</dbReference>
<sequence>MSNKKYLLSALMPFTFLTAAFLTACNQAPQNTASQSNQEVNQNYERYKVVTESNNIPFVYLNEKGSPIGFDIDIMQAIADDQKFHVDYEVTVWHALMDDMANNQADLGLASISITEERKQKYQFSEPYFQSQLAVLTKSGQKIDKSSDFSAFRGQKIGVKKGTIADVTAQNLKLTTKPQAENFLAITDFLTAETQGVIGDIGVMQYYQKQYADKNLAVITESDSKLDNYGIIVNKNNSELLKKVNTGLKNIKANGKYQQIEQKWFGES</sequence>
<evidence type="ECO:0000313" key="6">
    <source>
        <dbReference type="EMBL" id="ELA09057.1"/>
    </source>
</evidence>
<dbReference type="Proteomes" id="UP000023795">
    <property type="component" value="Unassembled WGS sequence"/>
</dbReference>
<dbReference type="InterPro" id="IPR001638">
    <property type="entry name" value="Solute-binding_3/MltF_N"/>
</dbReference>
<dbReference type="PANTHER" id="PTHR35936:SF17">
    <property type="entry name" value="ARGININE-BINDING EXTRACELLULAR PROTEIN ARTP"/>
    <property type="match status" value="1"/>
</dbReference>
<dbReference type="GO" id="GO:0015276">
    <property type="term" value="F:ligand-gated monoatomic ion channel activity"/>
    <property type="evidence" value="ECO:0007669"/>
    <property type="project" value="InterPro"/>
</dbReference>
<keyword evidence="2 3" id="KW-0732">Signal</keyword>
<feature type="domain" description="Ionotropic glutamate receptor C-terminal" evidence="5">
    <location>
        <begin position="46"/>
        <end position="267"/>
    </location>
</feature>
<dbReference type="STRING" id="1230338.MOMA_01570"/>
<evidence type="ECO:0000256" key="2">
    <source>
        <dbReference type="ARBA" id="ARBA00022729"/>
    </source>
</evidence>
<evidence type="ECO:0000259" key="4">
    <source>
        <dbReference type="SMART" id="SM00062"/>
    </source>
</evidence>
<feature type="signal peptide" evidence="3">
    <location>
        <begin position="1"/>
        <end position="24"/>
    </location>
</feature>
<reference evidence="6 7" key="1">
    <citation type="journal article" date="2013" name="Genome Announc.">
        <title>Genome Sequence of Moraxella macacae 0408225, a Novel Bacterial Species Isolated from a Cynomolgus Macaque with Epistaxis.</title>
        <authorList>
            <person name="Ladner J.T."/>
            <person name="Whitehouse C.A."/>
            <person name="Koroleva G.I."/>
            <person name="Palacios G.F."/>
        </authorList>
    </citation>
    <scope>NUCLEOTIDE SEQUENCE [LARGE SCALE GENOMIC DNA]</scope>
    <source>
        <strain evidence="6 7">0408225</strain>
    </source>
</reference>
<name>L2F7R5_9GAMM</name>
<dbReference type="PROSITE" id="PS51257">
    <property type="entry name" value="PROKAR_LIPOPROTEIN"/>
    <property type="match status" value="1"/>
</dbReference>
<dbReference type="RefSeq" id="WP_009501460.1">
    <property type="nucleotide sequence ID" value="NZ_ANIN01000001.1"/>
</dbReference>
<protein>
    <submittedName>
        <fullName evidence="6">Glutamine transport system substrate-binding protein</fullName>
    </submittedName>
</protein>
<keyword evidence="7" id="KW-1185">Reference proteome</keyword>
<organism evidence="6 7">
    <name type="scientific">Moraxella macacae 0408225</name>
    <dbReference type="NCBI Taxonomy" id="1230338"/>
    <lineage>
        <taxon>Bacteria</taxon>
        <taxon>Pseudomonadati</taxon>
        <taxon>Pseudomonadota</taxon>
        <taxon>Gammaproteobacteria</taxon>
        <taxon>Moraxellales</taxon>
        <taxon>Moraxellaceae</taxon>
        <taxon>Moraxella</taxon>
    </lineage>
</organism>
<dbReference type="Gene3D" id="3.40.190.10">
    <property type="entry name" value="Periplasmic binding protein-like II"/>
    <property type="match status" value="2"/>
</dbReference>
<dbReference type="AlphaFoldDB" id="L2F7R5"/>
<dbReference type="EMBL" id="ANIN01000001">
    <property type="protein sequence ID" value="ELA09057.1"/>
    <property type="molecule type" value="Genomic_DNA"/>
</dbReference>
<comment type="caution">
    <text evidence="6">The sequence shown here is derived from an EMBL/GenBank/DDBJ whole genome shotgun (WGS) entry which is preliminary data.</text>
</comment>
<dbReference type="SUPFAM" id="SSF53850">
    <property type="entry name" value="Periplasmic binding protein-like II"/>
    <property type="match status" value="1"/>
</dbReference>
<dbReference type="Pfam" id="PF00497">
    <property type="entry name" value="SBP_bac_3"/>
    <property type="match status" value="1"/>
</dbReference>
<dbReference type="InterPro" id="IPR001320">
    <property type="entry name" value="Iontro_rcpt_C"/>
</dbReference>
<dbReference type="eggNOG" id="COG0834">
    <property type="taxonomic scope" value="Bacteria"/>
</dbReference>
<dbReference type="GO" id="GO:0016020">
    <property type="term" value="C:membrane"/>
    <property type="evidence" value="ECO:0007669"/>
    <property type="project" value="InterPro"/>
</dbReference>
<feature type="domain" description="Solute-binding protein family 3/N-terminal" evidence="4">
    <location>
        <begin position="46"/>
        <end position="268"/>
    </location>
</feature>
<evidence type="ECO:0000256" key="1">
    <source>
        <dbReference type="ARBA" id="ARBA00010333"/>
    </source>
</evidence>
<dbReference type="PANTHER" id="PTHR35936">
    <property type="entry name" value="MEMBRANE-BOUND LYTIC MUREIN TRANSGLYCOSYLASE F"/>
    <property type="match status" value="1"/>
</dbReference>
<accession>L2F7R5</accession>
<proteinExistence type="inferred from homology"/>
<comment type="similarity">
    <text evidence="1">Belongs to the bacterial solute-binding protein 3 family.</text>
</comment>
<dbReference type="PATRIC" id="fig|1230338.3.peg.347"/>
<dbReference type="SMART" id="SM00062">
    <property type="entry name" value="PBPb"/>
    <property type="match status" value="1"/>
</dbReference>
<evidence type="ECO:0000256" key="3">
    <source>
        <dbReference type="SAM" id="SignalP"/>
    </source>
</evidence>
<feature type="chain" id="PRO_5003958231" evidence="3">
    <location>
        <begin position="25"/>
        <end position="268"/>
    </location>
</feature>